<evidence type="ECO:0000313" key="3">
    <source>
        <dbReference type="Proteomes" id="UP000002730"/>
    </source>
</evidence>
<dbReference type="KEGG" id="ccb:Clocel_1639"/>
<evidence type="ECO:0000313" key="2">
    <source>
        <dbReference type="EMBL" id="ADL51385.1"/>
    </source>
</evidence>
<organism evidence="2 3">
    <name type="scientific">Clostridium cellulovorans (strain ATCC 35296 / DSM 3052 / OCM 3 / 743B)</name>
    <dbReference type="NCBI Taxonomy" id="573061"/>
    <lineage>
        <taxon>Bacteria</taxon>
        <taxon>Bacillati</taxon>
        <taxon>Bacillota</taxon>
        <taxon>Clostridia</taxon>
        <taxon>Eubacteriales</taxon>
        <taxon>Clostridiaceae</taxon>
        <taxon>Clostridium</taxon>
    </lineage>
</organism>
<keyword evidence="1" id="KW-1133">Transmembrane helix</keyword>
<dbReference type="HOGENOM" id="CLU_1076466_0_0_9"/>
<feature type="transmembrane region" description="Helical" evidence="1">
    <location>
        <begin position="208"/>
        <end position="230"/>
    </location>
</feature>
<dbReference type="EMBL" id="CP002160">
    <property type="protein sequence ID" value="ADL51385.1"/>
    <property type="molecule type" value="Genomic_DNA"/>
</dbReference>
<name>D9SX24_CLOC7</name>
<evidence type="ECO:0000256" key="1">
    <source>
        <dbReference type="SAM" id="Phobius"/>
    </source>
</evidence>
<dbReference type="eggNOG" id="ENOG502ZHEN">
    <property type="taxonomic scope" value="Bacteria"/>
</dbReference>
<keyword evidence="3" id="KW-1185">Reference proteome</keyword>
<dbReference type="AlphaFoldDB" id="D9SX24"/>
<dbReference type="Proteomes" id="UP000002730">
    <property type="component" value="Chromosome"/>
</dbReference>
<proteinExistence type="predicted"/>
<dbReference type="RefSeq" id="WP_010077405.1">
    <property type="nucleotide sequence ID" value="NC_014393.1"/>
</dbReference>
<dbReference type="STRING" id="573061.Clocel_1639"/>
<protein>
    <submittedName>
        <fullName evidence="2">Uncharacterized protein</fullName>
    </submittedName>
</protein>
<reference evidence="2 3" key="1">
    <citation type="submission" date="2010-08" db="EMBL/GenBank/DDBJ databases">
        <title>Complete sequence of Clostridium cellulovorans 743B.</title>
        <authorList>
            <consortium name="US DOE Joint Genome Institute"/>
            <person name="Lucas S."/>
            <person name="Copeland A."/>
            <person name="Lapidus A."/>
            <person name="Cheng J.-F."/>
            <person name="Bruce D."/>
            <person name="Goodwin L."/>
            <person name="Pitluck S."/>
            <person name="Chertkov O."/>
            <person name="Detter J.C."/>
            <person name="Han C."/>
            <person name="Tapia R."/>
            <person name="Land M."/>
            <person name="Hauser L."/>
            <person name="Chang Y.-J."/>
            <person name="Jeffries C."/>
            <person name="Kyrpides N."/>
            <person name="Ivanova N."/>
            <person name="Mikhailova N."/>
            <person name="Hemme C.L."/>
            <person name="Woyke T."/>
        </authorList>
    </citation>
    <scope>NUCLEOTIDE SEQUENCE [LARGE SCALE GENOMIC DNA]</scope>
    <source>
        <strain evidence="3">ATCC 35296 / DSM 3052 / OCM 3 / 743B</strain>
    </source>
</reference>
<gene>
    <name evidence="2" type="ordered locus">Clocel_1639</name>
</gene>
<keyword evidence="1" id="KW-0812">Transmembrane</keyword>
<keyword evidence="1" id="KW-0472">Membrane</keyword>
<sequence>MDGFIECVKEELSDKQIEHGAFRESEKYQQEIKYFNGIVNDFIDVVRACFFTSTRDINLFNNSLLFNSSDAFLESAISCGMLVNEGAINPVYRELRYMLEVALKYTIVDQVCYQLNYEERIDYFNKKIPKSSIDCIDDLQLIGLEKSSIKDFINSSRDVYKKLCVYVHPSKTQINDWIKREKKCAYLGFESENEIKRISKSTYNVLEIIITCYLNCLGVSSLGDVFIYYLDEKKKWKFHKSKYIKQMSQYYDYKFERK</sequence>
<dbReference type="OrthoDB" id="7067178at2"/>
<accession>D9SX24</accession>